<feature type="region of interest" description="Disordered" evidence="1">
    <location>
        <begin position="125"/>
        <end position="228"/>
    </location>
</feature>
<evidence type="ECO:0000256" key="1">
    <source>
        <dbReference type="SAM" id="MobiDB-lite"/>
    </source>
</evidence>
<name>A0AAW1TMV1_9CUCU</name>
<dbReference type="Proteomes" id="UP001431783">
    <property type="component" value="Unassembled WGS sequence"/>
</dbReference>
<gene>
    <name evidence="2" type="ORF">WA026_019600</name>
</gene>
<dbReference type="InterPro" id="IPR036875">
    <property type="entry name" value="Znf_CCHC_sf"/>
</dbReference>
<dbReference type="SUPFAM" id="SSF57756">
    <property type="entry name" value="Retrovirus zinc finger-like domains"/>
    <property type="match status" value="1"/>
</dbReference>
<evidence type="ECO:0000313" key="3">
    <source>
        <dbReference type="Proteomes" id="UP001431783"/>
    </source>
</evidence>
<feature type="compositionally biased region" description="Basic and acidic residues" evidence="1">
    <location>
        <begin position="191"/>
        <end position="205"/>
    </location>
</feature>
<dbReference type="AlphaFoldDB" id="A0AAW1TMV1"/>
<keyword evidence="3" id="KW-1185">Reference proteome</keyword>
<sequence length="292" mass="32357">MVVSRGVSLNDKLFWIGENLGNMHFLTLFLFVVCTRGGSSSGEMGSWEYVDGRCDWSFQDQEDDVETYQASSEDDLQLFGSSLIASHEGSETQLATVPAPPEEVRTYTEVHPKDVSMTERPLPLQPHEKAEDEPSTSAGPPLLGKTGSSNGVPGYQERVQPTDSKPLLKSHGELTSRTHSKKKPIVQPRVPEVRKFVKKKPEAAPRVRRVPPPPRSSTSQLPRPGIITRTIGTSGPNVYVCIYKDTCWRCSGRGHSRVGCKGPWMKFCSNCGLLGVLSKYCACQRYRTERGM</sequence>
<dbReference type="GO" id="GO:0003676">
    <property type="term" value="F:nucleic acid binding"/>
    <property type="evidence" value="ECO:0007669"/>
    <property type="project" value="InterPro"/>
</dbReference>
<protein>
    <submittedName>
        <fullName evidence="2">Uncharacterized protein</fullName>
    </submittedName>
</protein>
<proteinExistence type="predicted"/>
<organism evidence="2 3">
    <name type="scientific">Henosepilachna vigintioctopunctata</name>
    <dbReference type="NCBI Taxonomy" id="420089"/>
    <lineage>
        <taxon>Eukaryota</taxon>
        <taxon>Metazoa</taxon>
        <taxon>Ecdysozoa</taxon>
        <taxon>Arthropoda</taxon>
        <taxon>Hexapoda</taxon>
        <taxon>Insecta</taxon>
        <taxon>Pterygota</taxon>
        <taxon>Neoptera</taxon>
        <taxon>Endopterygota</taxon>
        <taxon>Coleoptera</taxon>
        <taxon>Polyphaga</taxon>
        <taxon>Cucujiformia</taxon>
        <taxon>Coccinelloidea</taxon>
        <taxon>Coccinellidae</taxon>
        <taxon>Epilachninae</taxon>
        <taxon>Epilachnini</taxon>
        <taxon>Henosepilachna</taxon>
    </lineage>
</organism>
<reference evidence="2 3" key="1">
    <citation type="submission" date="2023-03" db="EMBL/GenBank/DDBJ databases">
        <title>Genome insight into feeding habits of ladybird beetles.</title>
        <authorList>
            <person name="Li H.-S."/>
            <person name="Huang Y.-H."/>
            <person name="Pang H."/>
        </authorList>
    </citation>
    <scope>NUCLEOTIDE SEQUENCE [LARGE SCALE GENOMIC DNA]</scope>
    <source>
        <strain evidence="2">SYSU_2023b</strain>
        <tissue evidence="2">Whole body</tissue>
    </source>
</reference>
<dbReference type="GO" id="GO:0008270">
    <property type="term" value="F:zinc ion binding"/>
    <property type="evidence" value="ECO:0007669"/>
    <property type="project" value="InterPro"/>
</dbReference>
<comment type="caution">
    <text evidence="2">The sequence shown here is derived from an EMBL/GenBank/DDBJ whole genome shotgun (WGS) entry which is preliminary data.</text>
</comment>
<evidence type="ECO:0000313" key="2">
    <source>
        <dbReference type="EMBL" id="KAK9872816.1"/>
    </source>
</evidence>
<accession>A0AAW1TMV1</accession>
<dbReference type="EMBL" id="JARQZJ010000013">
    <property type="protein sequence ID" value="KAK9872816.1"/>
    <property type="molecule type" value="Genomic_DNA"/>
</dbReference>